<keyword evidence="3" id="KW-1185">Reference proteome</keyword>
<dbReference type="AlphaFoldDB" id="A0A8J2RTU2"/>
<accession>A0A8J2RTU2</accession>
<evidence type="ECO:0000313" key="3">
    <source>
        <dbReference type="Proteomes" id="UP000789390"/>
    </source>
</evidence>
<feature type="chain" id="PRO_5035204467" evidence="1">
    <location>
        <begin position="20"/>
        <end position="258"/>
    </location>
</feature>
<dbReference type="OrthoDB" id="6347831at2759"/>
<dbReference type="EMBL" id="CAKKLH010000223">
    <property type="protein sequence ID" value="CAH0106239.1"/>
    <property type="molecule type" value="Genomic_DNA"/>
</dbReference>
<proteinExistence type="predicted"/>
<comment type="caution">
    <text evidence="2">The sequence shown here is derived from an EMBL/GenBank/DDBJ whole genome shotgun (WGS) entry which is preliminary data.</text>
</comment>
<sequence>MCFKLFLLATIVVAYVAAAAKDRASDAFSLYPFNNFPYYVEPTPSNNNNADSHREMLTMSFVIPAVNLPTRLTILETLTSTSTIVCTKSVSNQCSVRRRTQRPWRVNRPALAVANKNYGPGKTDDIFNLMLEEDSDDQFPIFPSAVQGVEATQLPGREGRAADPQLLVLTSRYYGNQPEDVESGFRTDSNFNPVALSFNRRFPSGSGQRQQFLQNLLTVTRRTTILEMDISTSTPICSTLGRIPQCPPEKPPRQCVWD</sequence>
<dbReference type="Proteomes" id="UP000789390">
    <property type="component" value="Unassembled WGS sequence"/>
</dbReference>
<gene>
    <name evidence="2" type="ORF">DGAL_LOCUS9391</name>
</gene>
<keyword evidence="1" id="KW-0732">Signal</keyword>
<evidence type="ECO:0000256" key="1">
    <source>
        <dbReference type="SAM" id="SignalP"/>
    </source>
</evidence>
<organism evidence="2 3">
    <name type="scientific">Daphnia galeata</name>
    <dbReference type="NCBI Taxonomy" id="27404"/>
    <lineage>
        <taxon>Eukaryota</taxon>
        <taxon>Metazoa</taxon>
        <taxon>Ecdysozoa</taxon>
        <taxon>Arthropoda</taxon>
        <taxon>Crustacea</taxon>
        <taxon>Branchiopoda</taxon>
        <taxon>Diplostraca</taxon>
        <taxon>Cladocera</taxon>
        <taxon>Anomopoda</taxon>
        <taxon>Daphniidae</taxon>
        <taxon>Daphnia</taxon>
    </lineage>
</organism>
<evidence type="ECO:0000313" key="2">
    <source>
        <dbReference type="EMBL" id="CAH0106239.1"/>
    </source>
</evidence>
<protein>
    <submittedName>
        <fullName evidence="2">Uncharacterized protein</fullName>
    </submittedName>
</protein>
<feature type="signal peptide" evidence="1">
    <location>
        <begin position="1"/>
        <end position="19"/>
    </location>
</feature>
<reference evidence="2" key="1">
    <citation type="submission" date="2021-11" db="EMBL/GenBank/DDBJ databases">
        <authorList>
            <person name="Schell T."/>
        </authorList>
    </citation>
    <scope>NUCLEOTIDE SEQUENCE</scope>
    <source>
        <strain evidence="2">M5</strain>
    </source>
</reference>
<name>A0A8J2RTU2_9CRUS</name>